<evidence type="ECO:0000256" key="1">
    <source>
        <dbReference type="SAM" id="Phobius"/>
    </source>
</evidence>
<organism evidence="2 3">
    <name type="scientific">Lentinula detonsa</name>
    <dbReference type="NCBI Taxonomy" id="2804962"/>
    <lineage>
        <taxon>Eukaryota</taxon>
        <taxon>Fungi</taxon>
        <taxon>Dikarya</taxon>
        <taxon>Basidiomycota</taxon>
        <taxon>Agaricomycotina</taxon>
        <taxon>Agaricomycetes</taxon>
        <taxon>Agaricomycetidae</taxon>
        <taxon>Agaricales</taxon>
        <taxon>Marasmiineae</taxon>
        <taxon>Omphalotaceae</taxon>
        <taxon>Lentinula</taxon>
    </lineage>
</organism>
<feature type="transmembrane region" description="Helical" evidence="1">
    <location>
        <begin position="98"/>
        <end position="123"/>
    </location>
</feature>
<keyword evidence="1" id="KW-1133">Transmembrane helix</keyword>
<gene>
    <name evidence="2" type="ORF">F5890DRAFT_1521944</name>
</gene>
<sequence>MAAVLVARVNQQELGRSATPLLNVWICFNLVSNIILLPILVLTFVLSKKVTKRHPSLINVCITWIFFGIFSLLLFFGGRARPTDPNPSSALCIVQTSLLYGIPPMWSVAIFVLMYFILGIVSADGRSSNVGKGHMLLMLGAPYIVQLGFSLATLVISLQNPQYVTRQHRFFYCALEYPPLSNAMSIFTLIFCLAIITIQFRICLVLYRNYRGLTQAGESMVVDLQFLVRVVVFGVFIITGMFVDVLSMFSQRSVAPDLYVATAGTIVFLVFGSQADVLRVWCFWRKDGPIRVSPASSRESVWANFDLNRSPRKNRTILSESSVTLPPPIPVHLANHIHESNL</sequence>
<evidence type="ECO:0000313" key="2">
    <source>
        <dbReference type="EMBL" id="KAJ3983609.1"/>
    </source>
</evidence>
<feature type="transmembrane region" description="Helical" evidence="1">
    <location>
        <begin position="57"/>
        <end position="78"/>
    </location>
</feature>
<dbReference type="Proteomes" id="UP001163850">
    <property type="component" value="Unassembled WGS sequence"/>
</dbReference>
<accession>A0AA38PXM2</accession>
<feature type="transmembrane region" description="Helical" evidence="1">
    <location>
        <begin position="258"/>
        <end position="281"/>
    </location>
</feature>
<keyword evidence="1" id="KW-0472">Membrane</keyword>
<name>A0AA38PXM2_9AGAR</name>
<dbReference type="EMBL" id="MU802016">
    <property type="protein sequence ID" value="KAJ3983609.1"/>
    <property type="molecule type" value="Genomic_DNA"/>
</dbReference>
<dbReference type="AlphaFoldDB" id="A0AA38PXM2"/>
<feature type="transmembrane region" description="Helical" evidence="1">
    <location>
        <begin position="22"/>
        <end position="45"/>
    </location>
</feature>
<protein>
    <submittedName>
        <fullName evidence="2">Uncharacterized protein</fullName>
    </submittedName>
</protein>
<keyword evidence="1" id="KW-0812">Transmembrane</keyword>
<feature type="transmembrane region" description="Helical" evidence="1">
    <location>
        <begin position="226"/>
        <end position="246"/>
    </location>
</feature>
<feature type="transmembrane region" description="Helical" evidence="1">
    <location>
        <begin position="186"/>
        <end position="206"/>
    </location>
</feature>
<feature type="transmembrane region" description="Helical" evidence="1">
    <location>
        <begin position="135"/>
        <end position="156"/>
    </location>
</feature>
<comment type="caution">
    <text evidence="2">The sequence shown here is derived from an EMBL/GenBank/DDBJ whole genome shotgun (WGS) entry which is preliminary data.</text>
</comment>
<proteinExistence type="predicted"/>
<evidence type="ECO:0000313" key="3">
    <source>
        <dbReference type="Proteomes" id="UP001163850"/>
    </source>
</evidence>
<reference evidence="2" key="1">
    <citation type="submission" date="2022-08" db="EMBL/GenBank/DDBJ databases">
        <authorList>
            <consortium name="DOE Joint Genome Institute"/>
            <person name="Min B."/>
            <person name="Riley R."/>
            <person name="Sierra-Patev S."/>
            <person name="Naranjo-Ortiz M."/>
            <person name="Looney B."/>
            <person name="Konkel Z."/>
            <person name="Slot J.C."/>
            <person name="Sakamoto Y."/>
            <person name="Steenwyk J.L."/>
            <person name="Rokas A."/>
            <person name="Carro J."/>
            <person name="Camarero S."/>
            <person name="Ferreira P."/>
            <person name="Molpeceres G."/>
            <person name="Ruiz-Duenas F.J."/>
            <person name="Serrano A."/>
            <person name="Henrissat B."/>
            <person name="Drula E."/>
            <person name="Hughes K.W."/>
            <person name="Mata J.L."/>
            <person name="Ishikawa N.K."/>
            <person name="Vargas-Isla R."/>
            <person name="Ushijima S."/>
            <person name="Smith C.A."/>
            <person name="Ahrendt S."/>
            <person name="Andreopoulos W."/>
            <person name="He G."/>
            <person name="Labutti K."/>
            <person name="Lipzen A."/>
            <person name="Ng V."/>
            <person name="Sandor L."/>
            <person name="Barry K."/>
            <person name="Martinez A.T."/>
            <person name="Xiao Y."/>
            <person name="Gibbons J.G."/>
            <person name="Terashima K."/>
            <person name="Hibbett D.S."/>
            <person name="Grigoriev I.V."/>
        </authorList>
    </citation>
    <scope>NUCLEOTIDE SEQUENCE</scope>
    <source>
        <strain evidence="2">TFB7829</strain>
    </source>
</reference>